<feature type="region of interest" description="Disordered" evidence="5">
    <location>
        <begin position="966"/>
        <end position="1007"/>
    </location>
</feature>
<gene>
    <name evidence="7" type="ORF">PSANT_00016</name>
</gene>
<dbReference type="GO" id="GO:0005829">
    <property type="term" value="C:cytosol"/>
    <property type="evidence" value="ECO:0007669"/>
    <property type="project" value="TreeGrafter"/>
</dbReference>
<dbReference type="PANTHER" id="PTHR10997:SF9">
    <property type="entry name" value="IMPORTIN-9"/>
    <property type="match status" value="1"/>
</dbReference>
<dbReference type="SUPFAM" id="SSF48371">
    <property type="entry name" value="ARM repeat"/>
    <property type="match status" value="1"/>
</dbReference>
<dbReference type="SMART" id="SM00913">
    <property type="entry name" value="IBN_N"/>
    <property type="match status" value="1"/>
</dbReference>
<dbReference type="EMBL" id="OOIQ01000001">
    <property type="protein sequence ID" value="SPO42333.1"/>
    <property type="molecule type" value="Genomic_DNA"/>
</dbReference>
<dbReference type="GO" id="GO:0006606">
    <property type="term" value="P:protein import into nucleus"/>
    <property type="evidence" value="ECO:0007669"/>
    <property type="project" value="TreeGrafter"/>
</dbReference>
<evidence type="ECO:0000256" key="5">
    <source>
        <dbReference type="SAM" id="MobiDB-lite"/>
    </source>
</evidence>
<evidence type="ECO:0000256" key="3">
    <source>
        <dbReference type="ARBA" id="ARBA00022927"/>
    </source>
</evidence>
<dbReference type="GO" id="GO:0005635">
    <property type="term" value="C:nuclear envelope"/>
    <property type="evidence" value="ECO:0007669"/>
    <property type="project" value="TreeGrafter"/>
</dbReference>
<dbReference type="RefSeq" id="XP_014659118.1">
    <property type="nucleotide sequence ID" value="XM_014803632.1"/>
</dbReference>
<keyword evidence="3" id="KW-0653">Protein transport</keyword>
<feature type="domain" description="Importin N-terminal" evidence="6">
    <location>
        <begin position="23"/>
        <end position="104"/>
    </location>
</feature>
<evidence type="ECO:0000259" key="6">
    <source>
        <dbReference type="PROSITE" id="PS50166"/>
    </source>
</evidence>
<reference evidence="7" key="1">
    <citation type="submission" date="2018-03" db="EMBL/GenBank/DDBJ databases">
        <authorList>
            <person name="Guldener U."/>
        </authorList>
    </citation>
    <scope>NUCLEOTIDE SEQUENCE [LARGE SCALE GENOMIC DNA]</scope>
    <source>
        <strain evidence="7">ATCC34888</strain>
    </source>
</reference>
<accession>A0A5C3FD19</accession>
<dbReference type="PROSITE" id="PS50166">
    <property type="entry name" value="IMPORTIN_B_NT"/>
    <property type="match status" value="1"/>
</dbReference>
<evidence type="ECO:0000256" key="4">
    <source>
        <dbReference type="ARBA" id="ARBA00023242"/>
    </source>
</evidence>
<protein>
    <submittedName>
        <fullName evidence="7">Related to KAP114 - Member of the karyopherin-beta family, nuclear import</fullName>
    </submittedName>
</protein>
<evidence type="ECO:0000313" key="7">
    <source>
        <dbReference type="EMBL" id="SPO42333.1"/>
    </source>
</evidence>
<dbReference type="InterPro" id="IPR056840">
    <property type="entry name" value="HEAT_IPO9_central"/>
</dbReference>
<dbReference type="Pfam" id="PF03810">
    <property type="entry name" value="IBN_N"/>
    <property type="match status" value="1"/>
</dbReference>
<dbReference type="InterPro" id="IPR016024">
    <property type="entry name" value="ARM-type_fold"/>
</dbReference>
<name>A0A5C3FD19_PSEA2</name>
<dbReference type="Pfam" id="PF25018">
    <property type="entry name" value="HEAT_IPO9_c"/>
    <property type="match status" value="1"/>
</dbReference>
<dbReference type="GO" id="GO:0031267">
    <property type="term" value="F:small GTPase binding"/>
    <property type="evidence" value="ECO:0007669"/>
    <property type="project" value="InterPro"/>
</dbReference>
<feature type="compositionally biased region" description="Acidic residues" evidence="5">
    <location>
        <begin position="984"/>
        <end position="995"/>
    </location>
</feature>
<dbReference type="AlphaFoldDB" id="A0A5C3FD19"/>
<sequence length="1085" mass="117022">MEQQLAACLEATLSPDAALRTNAESQLESLRAPEHDPLGHAGLGFVKVLLDPSTPVYIRQSAGLALRKYITARWSPYFDGFVGSAVDVSVKQQIRSALLPGLSDPVRKIRLATSYAISTIAGPDYPDEYPDLLPHIQQLLAHPEPNGLHGAMTLLSEFVRVEMDEVQLIQVAKEILPALEQVLALEDAHSAYVRARCVLVFRQCLTTLYMVKETFPDVVKQASSTILPRWLSIMHSMLSYDAAAQLGADLQQNWGTLAVRNEIFKTLKVAALFRSQFKSHLHAFIQSSLANLVSLLPPFRQLHLSNASDVGVPSSEEGDDDVASDVPSLVSSILDFINDASRGDRCRDIFISGGTGGNGNETPALQQLIGLLLVYIDMTTDDEDNWATDANAFIADEDDETLAYSLRIAVADLLGMLIEDFPVPTLRSIGQQAHQLVDRANADRANGDQDWWKIHEGVLTAIGNNADAIIDIVDSQSQGKQILDLESIFTTIVLPNVGNDAPPFLQGRGFVFASQFATSLPAELAVQFLDAAVNAIESDSASLPVKISAVRTVKNFYRHLPSSVVGPYAPRIIQKLGPLLTQASEDTLILIIETVQAVIVEETDDGAASTAALVEPATVGEIVKAALQVWAPNAKDIILLSVISDLLESLSGSKQPGVSQIIVQQSLPFLAAAIGSSLSDQNTSTADDEPSALAETAIELVKSVLDGAPPAALRGAVNVVCPNLFHVLSVSQDRDVLQNGIQCMTVLVKKCTSELLDWKDPNGQTTSVDAMLQIIAKLLAPSDDSESGGLAVGDLVVAILRKAGDRVAHVLPELANAMVQRLSTAQTATFTQSLIMPIAYLMHESDEQAKQVMDLLESVQVASSSQAPGSESGDGLEVLCKKWVDNVETFQGFWAQRVSALALAKVLDSRRPFLNTINVRGDILPDTSGIIRTRSRAKTMPHQYTSVPMFAKIIKVLLKEWSSASHAGGGGAGGRGDGARTPETDDEDGEWDDEYEPRGQGNDEFAFLSDMLGPGGLDALQNDDDLALEDDEDLKSDPVYSMDLKSWLSQYLQHLAQTAGRSSFESHVSPHLNAEEASMLNSILS</sequence>
<keyword evidence="2" id="KW-0813">Transport</keyword>
<dbReference type="InterPro" id="IPR001494">
    <property type="entry name" value="Importin-beta_N"/>
</dbReference>
<organism evidence="7 8">
    <name type="scientific">Pseudozyma antarctica</name>
    <name type="common">Yeast</name>
    <name type="synonym">Candida antarctica</name>
    <dbReference type="NCBI Taxonomy" id="84753"/>
    <lineage>
        <taxon>Eukaryota</taxon>
        <taxon>Fungi</taxon>
        <taxon>Dikarya</taxon>
        <taxon>Basidiomycota</taxon>
        <taxon>Ustilaginomycotina</taxon>
        <taxon>Ustilaginomycetes</taxon>
        <taxon>Ustilaginales</taxon>
        <taxon>Ustilaginaceae</taxon>
        <taxon>Moesziomyces</taxon>
    </lineage>
</organism>
<proteinExistence type="predicted"/>
<evidence type="ECO:0000313" key="8">
    <source>
        <dbReference type="Proteomes" id="UP000325008"/>
    </source>
</evidence>
<feature type="compositionally biased region" description="Gly residues" evidence="5">
    <location>
        <begin position="967"/>
        <end position="976"/>
    </location>
</feature>
<comment type="subcellular location">
    <subcellularLocation>
        <location evidence="1">Nucleus</location>
    </subcellularLocation>
</comment>
<comment type="caution">
    <text evidence="7">The sequence shown here is derived from an EMBL/GenBank/DDBJ whole genome shotgun (WGS) entry which is preliminary data.</text>
</comment>
<dbReference type="Gene3D" id="1.25.10.10">
    <property type="entry name" value="Leucine-rich Repeat Variant"/>
    <property type="match status" value="1"/>
</dbReference>
<dbReference type="OrthoDB" id="431626at2759"/>
<dbReference type="PANTHER" id="PTHR10997">
    <property type="entry name" value="IMPORTIN-7, 8, 11"/>
    <property type="match status" value="1"/>
</dbReference>
<evidence type="ECO:0000256" key="1">
    <source>
        <dbReference type="ARBA" id="ARBA00004123"/>
    </source>
</evidence>
<evidence type="ECO:0000256" key="2">
    <source>
        <dbReference type="ARBA" id="ARBA00022448"/>
    </source>
</evidence>
<keyword evidence="4" id="KW-0539">Nucleus</keyword>
<keyword evidence="8" id="KW-1185">Reference proteome</keyword>
<dbReference type="InterPro" id="IPR011989">
    <property type="entry name" value="ARM-like"/>
</dbReference>
<dbReference type="Proteomes" id="UP000325008">
    <property type="component" value="Unassembled WGS sequence"/>
</dbReference>